<evidence type="ECO:0000259" key="4">
    <source>
        <dbReference type="PROSITE" id="PS50966"/>
    </source>
</evidence>
<dbReference type="InterPro" id="IPR046960">
    <property type="entry name" value="PPR_At4g14850-like_plant"/>
</dbReference>
<dbReference type="InterPro" id="IPR002885">
    <property type="entry name" value="PPR_rpt"/>
</dbReference>
<dbReference type="GO" id="GO:0009451">
    <property type="term" value="P:RNA modification"/>
    <property type="evidence" value="ECO:0007669"/>
    <property type="project" value="InterPro"/>
</dbReference>
<accession>A0A8S0R3H1</accession>
<dbReference type="PROSITE" id="PS51375">
    <property type="entry name" value="PPR"/>
    <property type="match status" value="3"/>
</dbReference>
<dbReference type="InterPro" id="IPR011990">
    <property type="entry name" value="TPR-like_helical_dom_sf"/>
</dbReference>
<evidence type="ECO:0000256" key="2">
    <source>
        <dbReference type="PROSITE-ProRule" id="PRU00325"/>
    </source>
</evidence>
<dbReference type="Gramene" id="OE9A027092T1">
    <property type="protein sequence ID" value="OE9A027092C1"/>
    <property type="gene ID" value="OE9A027092"/>
</dbReference>
<evidence type="ECO:0000256" key="1">
    <source>
        <dbReference type="ARBA" id="ARBA00022737"/>
    </source>
</evidence>
<dbReference type="AlphaFoldDB" id="A0A8S0R3H1"/>
<keyword evidence="2" id="KW-0863">Zinc-finger</keyword>
<dbReference type="GO" id="GO:0003723">
    <property type="term" value="F:RNA binding"/>
    <property type="evidence" value="ECO:0007669"/>
    <property type="project" value="InterPro"/>
</dbReference>
<dbReference type="NCBIfam" id="TIGR00756">
    <property type="entry name" value="PPR"/>
    <property type="match status" value="4"/>
</dbReference>
<comment type="caution">
    <text evidence="5">The sequence shown here is derived from an EMBL/GenBank/DDBJ whole genome shotgun (WGS) entry which is preliminary data.</text>
</comment>
<dbReference type="InterPro" id="IPR007527">
    <property type="entry name" value="Znf_SWIM"/>
</dbReference>
<proteinExistence type="predicted"/>
<dbReference type="PANTHER" id="PTHR47926">
    <property type="entry name" value="PENTATRICOPEPTIDE REPEAT-CONTAINING PROTEIN"/>
    <property type="match status" value="1"/>
</dbReference>
<dbReference type="Pfam" id="PF13812">
    <property type="entry name" value="PPR_3"/>
    <property type="match status" value="1"/>
</dbReference>
<dbReference type="Proteomes" id="UP000594638">
    <property type="component" value="Unassembled WGS sequence"/>
</dbReference>
<feature type="repeat" description="PPR" evidence="3">
    <location>
        <begin position="379"/>
        <end position="413"/>
    </location>
</feature>
<gene>
    <name evidence="5" type="ORF">OLEA9_A027092</name>
</gene>
<keyword evidence="2" id="KW-0479">Metal-binding</keyword>
<evidence type="ECO:0000313" key="5">
    <source>
        <dbReference type="EMBL" id="CAA2972660.1"/>
    </source>
</evidence>
<dbReference type="GO" id="GO:0008270">
    <property type="term" value="F:zinc ion binding"/>
    <property type="evidence" value="ECO:0007669"/>
    <property type="project" value="UniProtKB-KW"/>
</dbReference>
<dbReference type="Pfam" id="PF01535">
    <property type="entry name" value="PPR"/>
    <property type="match status" value="1"/>
</dbReference>
<keyword evidence="1" id="KW-0677">Repeat</keyword>
<dbReference type="InterPro" id="IPR046848">
    <property type="entry name" value="E_motif"/>
</dbReference>
<dbReference type="EMBL" id="CACTIH010002061">
    <property type="protein sequence ID" value="CAA2972660.1"/>
    <property type="molecule type" value="Genomic_DNA"/>
</dbReference>
<sequence length="610" mass="68067">MHQKMTTRRVVQFHQIPQTIINSLNWPQNSPTHLNPQFVAKPPSILATDLIMSYFDKGLLKEARGLFDEMPERDVVAWSSMISGYTSCNHYKRAWTTFYEMMRDGVNVQPNQFTFSSVLKACKGMRSLSCGALTHGLALKHSMHGNLYVDNALMDMYATCCDGMEDAFMVFEEIKVKNAVSWTTLIAGYTHHGDGHGGLRIFKQMILEEAEPNPYSFSIAVRACASIGSHVYGKQIHAAVVKHGFESSIPVMNSILDMYCSCSHLSEADRCFHGMPERNIITWNTLIAGHEKSDPHESLNHYSLMESEGITPNCFTFTSIIAAAANMALLSFGEPVHGKILRRGLGNDLAVANALIDMYAKCGSIVNSFKIFNVMCDKDIVSWTSMMIGYGSHGYGKEAVKLFDQMIHSGIRPDRIVFVAVLHACSHAGLVNEGLRYFKSMLSDYNITPDQDIYGCVVDLLGRAGRAKEAYELIESMPFMPDESVWGAFLGACKAHKLAVLGKLAASKVLDLRPNVAGTYMMLSNIYASDGKWGDAAKMRKLMRRMVNKKEPGRSWTEVRNQIYSFVAGDKLGSHVEWVYEVVDSLVLHMKEVECNLDLHCLVHNLEDGT</sequence>
<dbReference type="Pfam" id="PF13041">
    <property type="entry name" value="PPR_2"/>
    <property type="match status" value="3"/>
</dbReference>
<protein>
    <submittedName>
        <fullName evidence="5">Pentatricopeptide repeat-containing At1g56570</fullName>
    </submittedName>
</protein>
<feature type="domain" description="SWIM-type" evidence="4">
    <location>
        <begin position="245"/>
        <end position="282"/>
    </location>
</feature>
<dbReference type="Gene3D" id="1.25.40.10">
    <property type="entry name" value="Tetratricopeptide repeat domain"/>
    <property type="match status" value="5"/>
</dbReference>
<evidence type="ECO:0000313" key="6">
    <source>
        <dbReference type="Proteomes" id="UP000594638"/>
    </source>
</evidence>
<dbReference type="FunFam" id="1.25.40.10:FF:001815">
    <property type="entry name" value="Putative pentatricopeptide repeat-containing protein At1g56570"/>
    <property type="match status" value="1"/>
</dbReference>
<feature type="repeat" description="PPR" evidence="3">
    <location>
        <begin position="178"/>
        <end position="212"/>
    </location>
</feature>
<reference evidence="5 6" key="1">
    <citation type="submission" date="2019-12" db="EMBL/GenBank/DDBJ databases">
        <authorList>
            <person name="Alioto T."/>
            <person name="Alioto T."/>
            <person name="Gomez Garrido J."/>
        </authorList>
    </citation>
    <scope>NUCLEOTIDE SEQUENCE [LARGE SCALE GENOMIC DNA]</scope>
</reference>
<organism evidence="5 6">
    <name type="scientific">Olea europaea subsp. europaea</name>
    <dbReference type="NCBI Taxonomy" id="158383"/>
    <lineage>
        <taxon>Eukaryota</taxon>
        <taxon>Viridiplantae</taxon>
        <taxon>Streptophyta</taxon>
        <taxon>Embryophyta</taxon>
        <taxon>Tracheophyta</taxon>
        <taxon>Spermatophyta</taxon>
        <taxon>Magnoliopsida</taxon>
        <taxon>eudicotyledons</taxon>
        <taxon>Gunneridae</taxon>
        <taxon>Pentapetalae</taxon>
        <taxon>asterids</taxon>
        <taxon>lamiids</taxon>
        <taxon>Lamiales</taxon>
        <taxon>Oleaceae</taxon>
        <taxon>Oleeae</taxon>
        <taxon>Olea</taxon>
    </lineage>
</organism>
<dbReference type="PANTHER" id="PTHR47926:SF448">
    <property type="entry name" value="PENTACOTRIPEPTIDE-REPEAT REGION OF PRORP DOMAIN-CONTAINING PROTEIN"/>
    <property type="match status" value="1"/>
</dbReference>
<name>A0A8S0R3H1_OLEEU</name>
<dbReference type="PROSITE" id="PS50966">
    <property type="entry name" value="ZF_SWIM"/>
    <property type="match status" value="1"/>
</dbReference>
<dbReference type="OrthoDB" id="609013at2759"/>
<keyword evidence="6" id="KW-1185">Reference proteome</keyword>
<dbReference type="FunFam" id="1.25.40.10:FF:000090">
    <property type="entry name" value="Pentatricopeptide repeat-containing protein, chloroplastic"/>
    <property type="match status" value="1"/>
</dbReference>
<dbReference type="FunFam" id="1.25.40.10:FF:000353">
    <property type="entry name" value="Pentatricopeptide repeat-containing protein At4g39530"/>
    <property type="match status" value="1"/>
</dbReference>
<dbReference type="Pfam" id="PF20431">
    <property type="entry name" value="E_motif"/>
    <property type="match status" value="1"/>
</dbReference>
<keyword evidence="2" id="KW-0862">Zinc</keyword>
<feature type="repeat" description="PPR" evidence="3">
    <location>
        <begin position="74"/>
        <end position="108"/>
    </location>
</feature>
<evidence type="ECO:0000256" key="3">
    <source>
        <dbReference type="PROSITE-ProRule" id="PRU00708"/>
    </source>
</evidence>